<dbReference type="Proteomes" id="UP001179361">
    <property type="component" value="Unassembled WGS sequence"/>
</dbReference>
<sequence length="72" mass="8124">MRELRFNVFGTLVTITGAPGAWQAFHPGTDGKRRPADFVIPHDISEDGLLEYLADLFHEDATPRRPTVHRLP</sequence>
<evidence type="ECO:0000259" key="1">
    <source>
        <dbReference type="Pfam" id="PF24697"/>
    </source>
</evidence>
<name>A0ABS8PZ75_9BURK</name>
<feature type="domain" description="DUF7661" evidence="1">
    <location>
        <begin position="3"/>
        <end position="71"/>
    </location>
</feature>
<gene>
    <name evidence="2" type="ORF">LQ564_00575</name>
</gene>
<evidence type="ECO:0000313" key="2">
    <source>
        <dbReference type="EMBL" id="MCD2514804.1"/>
    </source>
</evidence>
<evidence type="ECO:0000313" key="3">
    <source>
        <dbReference type="Proteomes" id="UP001179361"/>
    </source>
</evidence>
<comment type="caution">
    <text evidence="2">The sequence shown here is derived from an EMBL/GenBank/DDBJ whole genome shotgun (WGS) entry which is preliminary data.</text>
</comment>
<proteinExistence type="predicted"/>
<keyword evidence="3" id="KW-1185">Reference proteome</keyword>
<dbReference type="Pfam" id="PF24697">
    <property type="entry name" value="DUF7661"/>
    <property type="match status" value="1"/>
</dbReference>
<organism evidence="2 3">
    <name type="scientific">Massilia phyllostachyos</name>
    <dbReference type="NCBI Taxonomy" id="2898585"/>
    <lineage>
        <taxon>Bacteria</taxon>
        <taxon>Pseudomonadati</taxon>
        <taxon>Pseudomonadota</taxon>
        <taxon>Betaproteobacteria</taxon>
        <taxon>Burkholderiales</taxon>
        <taxon>Oxalobacteraceae</taxon>
        <taxon>Telluria group</taxon>
        <taxon>Massilia</taxon>
    </lineage>
</organism>
<accession>A0ABS8PZ75</accession>
<dbReference type="InterPro" id="IPR056078">
    <property type="entry name" value="DUF7661"/>
</dbReference>
<dbReference type="RefSeq" id="WP_231056152.1">
    <property type="nucleotide sequence ID" value="NZ_JAJNOC010000001.1"/>
</dbReference>
<protein>
    <recommendedName>
        <fullName evidence="1">DUF7661 domain-containing protein</fullName>
    </recommendedName>
</protein>
<reference evidence="2" key="1">
    <citation type="submission" date="2021-11" db="EMBL/GenBank/DDBJ databases">
        <title>The complete genome of Massilia sp sp. G4R7.</title>
        <authorList>
            <person name="Liu L."/>
            <person name="Yue J."/>
            <person name="Yuan J."/>
            <person name="Yang F."/>
            <person name="Li L."/>
        </authorList>
    </citation>
    <scope>NUCLEOTIDE SEQUENCE</scope>
    <source>
        <strain evidence="2">G4R7</strain>
    </source>
</reference>
<dbReference type="EMBL" id="JAJNOC010000001">
    <property type="protein sequence ID" value="MCD2514804.1"/>
    <property type="molecule type" value="Genomic_DNA"/>
</dbReference>